<evidence type="ECO:0000313" key="1">
    <source>
        <dbReference type="EMBL" id="MFB9315180.1"/>
    </source>
</evidence>
<dbReference type="RefSeq" id="WP_140008882.1">
    <property type="nucleotide sequence ID" value="NZ_JBHMDG010000030.1"/>
</dbReference>
<evidence type="ECO:0000313" key="2">
    <source>
        <dbReference type="Proteomes" id="UP001589750"/>
    </source>
</evidence>
<organism evidence="1 2">
    <name type="scientific">Nocardioides plantarum</name>
    <dbReference type="NCBI Taxonomy" id="29299"/>
    <lineage>
        <taxon>Bacteria</taxon>
        <taxon>Bacillati</taxon>
        <taxon>Actinomycetota</taxon>
        <taxon>Actinomycetes</taxon>
        <taxon>Propionibacteriales</taxon>
        <taxon>Nocardioidaceae</taxon>
        <taxon>Nocardioides</taxon>
    </lineage>
</organism>
<proteinExistence type="predicted"/>
<gene>
    <name evidence="1" type="ORF">ACFFRI_19180</name>
</gene>
<comment type="caution">
    <text evidence="1">The sequence shown here is derived from an EMBL/GenBank/DDBJ whole genome shotgun (WGS) entry which is preliminary data.</text>
</comment>
<protein>
    <recommendedName>
        <fullName evidence="3">DUF427 domain-containing protein</fullName>
    </recommendedName>
</protein>
<keyword evidence="2" id="KW-1185">Reference proteome</keyword>
<dbReference type="EMBL" id="JBHMDG010000030">
    <property type="protein sequence ID" value="MFB9315180.1"/>
    <property type="molecule type" value="Genomic_DNA"/>
</dbReference>
<dbReference type="Proteomes" id="UP001589750">
    <property type="component" value="Unassembled WGS sequence"/>
</dbReference>
<sequence>MIGGDAHDAKRRVVAIKSPPGPPDYWITLGRTTTDHKPGDLASPVQLDCSFDKPGWLSMRFKHTIETQHLGNPARCPYQGELSEESRIKVLAYYDEYS</sequence>
<name>A0ABV5KH44_9ACTN</name>
<reference evidence="1 2" key="1">
    <citation type="submission" date="2024-09" db="EMBL/GenBank/DDBJ databases">
        <authorList>
            <person name="Sun Q."/>
            <person name="Mori K."/>
        </authorList>
    </citation>
    <scope>NUCLEOTIDE SEQUENCE [LARGE SCALE GENOMIC DNA]</scope>
    <source>
        <strain evidence="1 2">JCM 9626</strain>
    </source>
</reference>
<accession>A0ABV5KH44</accession>
<evidence type="ECO:0008006" key="3">
    <source>
        <dbReference type="Google" id="ProtNLM"/>
    </source>
</evidence>